<dbReference type="Gene3D" id="1.10.150.130">
    <property type="match status" value="1"/>
</dbReference>
<feature type="domain" description="Core-binding (CB)" evidence="7">
    <location>
        <begin position="55"/>
        <end position="135"/>
    </location>
</feature>
<dbReference type="Proteomes" id="UP000000851">
    <property type="component" value="Chromosome"/>
</dbReference>
<dbReference type="Gene3D" id="1.10.443.10">
    <property type="entry name" value="Intergrase catalytic core"/>
    <property type="match status" value="1"/>
</dbReference>
<dbReference type="EMBL" id="CP001700">
    <property type="protein sequence ID" value="ACU73621.1"/>
    <property type="molecule type" value="Genomic_DNA"/>
</dbReference>
<dbReference type="PROSITE" id="PS51900">
    <property type="entry name" value="CB"/>
    <property type="match status" value="1"/>
</dbReference>
<feature type="compositionally biased region" description="Low complexity" evidence="5">
    <location>
        <begin position="18"/>
        <end position="33"/>
    </location>
</feature>
<evidence type="ECO:0000256" key="5">
    <source>
        <dbReference type="SAM" id="MobiDB-lite"/>
    </source>
</evidence>
<name>C7PZV6_CATAD</name>
<keyword evidence="2 4" id="KW-0238">DNA-binding</keyword>
<dbReference type="InParanoid" id="C7PZV6"/>
<dbReference type="GO" id="GO:0015074">
    <property type="term" value="P:DNA integration"/>
    <property type="evidence" value="ECO:0007669"/>
    <property type="project" value="UniProtKB-KW"/>
</dbReference>
<dbReference type="KEGG" id="cai:Caci_4760"/>
<dbReference type="InterPro" id="IPR050090">
    <property type="entry name" value="Tyrosine_recombinase_XerCD"/>
</dbReference>
<protein>
    <submittedName>
        <fullName evidence="8">Integrase family protein</fullName>
    </submittedName>
</protein>
<evidence type="ECO:0000256" key="4">
    <source>
        <dbReference type="PROSITE-ProRule" id="PRU01248"/>
    </source>
</evidence>
<dbReference type="SUPFAM" id="SSF47823">
    <property type="entry name" value="lambda integrase-like, N-terminal domain"/>
    <property type="match status" value="1"/>
</dbReference>
<dbReference type="HOGENOM" id="CLU_027562_9_6_11"/>
<dbReference type="PANTHER" id="PTHR30349:SF81">
    <property type="entry name" value="TYROSINE RECOMBINASE XERC"/>
    <property type="match status" value="1"/>
</dbReference>
<dbReference type="STRING" id="479433.Caci_4760"/>
<dbReference type="Pfam" id="PF00589">
    <property type="entry name" value="Phage_integrase"/>
    <property type="match status" value="1"/>
</dbReference>
<keyword evidence="1" id="KW-0229">DNA integration</keyword>
<dbReference type="PANTHER" id="PTHR30349">
    <property type="entry name" value="PHAGE INTEGRASE-RELATED"/>
    <property type="match status" value="1"/>
</dbReference>
<dbReference type="InterPro" id="IPR011010">
    <property type="entry name" value="DNA_brk_join_enz"/>
</dbReference>
<evidence type="ECO:0000256" key="1">
    <source>
        <dbReference type="ARBA" id="ARBA00022908"/>
    </source>
</evidence>
<dbReference type="PROSITE" id="PS51898">
    <property type="entry name" value="TYR_RECOMBINASE"/>
    <property type="match status" value="1"/>
</dbReference>
<evidence type="ECO:0000259" key="7">
    <source>
        <dbReference type="PROSITE" id="PS51900"/>
    </source>
</evidence>
<dbReference type="AlphaFoldDB" id="C7PZV6"/>
<dbReference type="eggNOG" id="COG4974">
    <property type="taxonomic scope" value="Bacteria"/>
</dbReference>
<gene>
    <name evidence="8" type="ordered locus">Caci_4760</name>
</gene>
<evidence type="ECO:0000259" key="6">
    <source>
        <dbReference type="PROSITE" id="PS51898"/>
    </source>
</evidence>
<sequence length="354" mass="37704">MSNPLSPEAEPTDPAGRSGSAKPSEPSGPSEPGSAVVVSVIPGALAALGHGGAGPRAEQVAALFLLTYKSTTASAYAVDLKQWFAWCALFDVDPFDAVRAHVDTWAVHLADEGRARPATLARKISAVRNFYAYAVDSGYTSSSPVPIKDKALHLPRVSRKSQTLGPDREESAAMLEAAAQRGVRDEAVVAVLLYQGLRVSELCGINVEDLSSQRGHRVVRLRRKGGEEQDQAIAPPAAGCLDAWLAERARDSAFGAVPASGPVFVGPEGARLTRYQVEWIVESCARAAGVEKKISPHSLRHACTTMLLDAGVPLRDIQVYMGHANSATTERYDLGRQHLDKSPAYALSGVFARD</sequence>
<evidence type="ECO:0000256" key="3">
    <source>
        <dbReference type="ARBA" id="ARBA00023172"/>
    </source>
</evidence>
<keyword evidence="3" id="KW-0233">DNA recombination</keyword>
<reference evidence="8 9" key="1">
    <citation type="journal article" date="2009" name="Stand. Genomic Sci.">
        <title>Complete genome sequence of Catenulispora acidiphila type strain (ID 139908).</title>
        <authorList>
            <person name="Copeland A."/>
            <person name="Lapidus A."/>
            <person name="Glavina Del Rio T."/>
            <person name="Nolan M."/>
            <person name="Lucas S."/>
            <person name="Chen F."/>
            <person name="Tice H."/>
            <person name="Cheng J.F."/>
            <person name="Bruce D."/>
            <person name="Goodwin L."/>
            <person name="Pitluck S."/>
            <person name="Mikhailova N."/>
            <person name="Pati A."/>
            <person name="Ivanova N."/>
            <person name="Mavromatis K."/>
            <person name="Chen A."/>
            <person name="Palaniappan K."/>
            <person name="Chain P."/>
            <person name="Land M."/>
            <person name="Hauser L."/>
            <person name="Chang Y.J."/>
            <person name="Jeffries C.D."/>
            <person name="Chertkov O."/>
            <person name="Brettin T."/>
            <person name="Detter J.C."/>
            <person name="Han C."/>
            <person name="Ali Z."/>
            <person name="Tindall B.J."/>
            <person name="Goker M."/>
            <person name="Bristow J."/>
            <person name="Eisen J.A."/>
            <person name="Markowitz V."/>
            <person name="Hugenholtz P."/>
            <person name="Kyrpides N.C."/>
            <person name="Klenk H.P."/>
        </authorList>
    </citation>
    <scope>NUCLEOTIDE SEQUENCE [LARGE SCALE GENOMIC DNA]</scope>
    <source>
        <strain evidence="9">DSM 44928 / JCM 14897 / NBRC 102108 / NRRL B-24433 / ID139908</strain>
    </source>
</reference>
<feature type="region of interest" description="Disordered" evidence="5">
    <location>
        <begin position="1"/>
        <end position="33"/>
    </location>
</feature>
<organism evidence="8 9">
    <name type="scientific">Catenulispora acidiphila (strain DSM 44928 / JCM 14897 / NBRC 102108 / NRRL B-24433 / ID139908)</name>
    <dbReference type="NCBI Taxonomy" id="479433"/>
    <lineage>
        <taxon>Bacteria</taxon>
        <taxon>Bacillati</taxon>
        <taxon>Actinomycetota</taxon>
        <taxon>Actinomycetes</taxon>
        <taxon>Catenulisporales</taxon>
        <taxon>Catenulisporaceae</taxon>
        <taxon>Catenulispora</taxon>
    </lineage>
</organism>
<dbReference type="InterPro" id="IPR004107">
    <property type="entry name" value="Integrase_SAM-like_N"/>
</dbReference>
<accession>C7PZV6</accession>
<keyword evidence="9" id="KW-1185">Reference proteome</keyword>
<dbReference type="RefSeq" id="WP_015793350.1">
    <property type="nucleotide sequence ID" value="NC_013131.1"/>
</dbReference>
<dbReference type="Pfam" id="PF02899">
    <property type="entry name" value="Phage_int_SAM_1"/>
    <property type="match status" value="1"/>
</dbReference>
<dbReference type="InterPro" id="IPR013762">
    <property type="entry name" value="Integrase-like_cat_sf"/>
</dbReference>
<dbReference type="GO" id="GO:0003677">
    <property type="term" value="F:DNA binding"/>
    <property type="evidence" value="ECO:0007669"/>
    <property type="project" value="UniProtKB-UniRule"/>
</dbReference>
<feature type="domain" description="Tyr recombinase" evidence="6">
    <location>
        <begin position="159"/>
        <end position="346"/>
    </location>
</feature>
<dbReference type="SUPFAM" id="SSF56349">
    <property type="entry name" value="DNA breaking-rejoining enzymes"/>
    <property type="match status" value="1"/>
</dbReference>
<proteinExistence type="predicted"/>
<dbReference type="InterPro" id="IPR010998">
    <property type="entry name" value="Integrase_recombinase_N"/>
</dbReference>
<evidence type="ECO:0000256" key="2">
    <source>
        <dbReference type="ARBA" id="ARBA00023125"/>
    </source>
</evidence>
<dbReference type="GO" id="GO:0006310">
    <property type="term" value="P:DNA recombination"/>
    <property type="evidence" value="ECO:0007669"/>
    <property type="project" value="UniProtKB-KW"/>
</dbReference>
<evidence type="ECO:0000313" key="8">
    <source>
        <dbReference type="EMBL" id="ACU73621.1"/>
    </source>
</evidence>
<dbReference type="OrthoDB" id="4137935at2"/>
<dbReference type="InterPro" id="IPR044068">
    <property type="entry name" value="CB"/>
</dbReference>
<dbReference type="InterPro" id="IPR002104">
    <property type="entry name" value="Integrase_catalytic"/>
</dbReference>
<evidence type="ECO:0000313" key="9">
    <source>
        <dbReference type="Proteomes" id="UP000000851"/>
    </source>
</evidence>